<dbReference type="CDD" id="cd02440">
    <property type="entry name" value="AdoMet_MTases"/>
    <property type="match status" value="1"/>
</dbReference>
<dbReference type="InterPro" id="IPR013216">
    <property type="entry name" value="Methyltransf_11"/>
</dbReference>
<accession>A0AAV7KCU5</accession>
<evidence type="ECO:0000313" key="5">
    <source>
        <dbReference type="Proteomes" id="UP001165289"/>
    </source>
</evidence>
<keyword evidence="5" id="KW-1185">Reference proteome</keyword>
<evidence type="ECO:0000259" key="3">
    <source>
        <dbReference type="Pfam" id="PF08241"/>
    </source>
</evidence>
<name>A0AAV7KCU5_9METZ</name>
<evidence type="ECO:0000256" key="2">
    <source>
        <dbReference type="ARBA" id="ARBA00022679"/>
    </source>
</evidence>
<dbReference type="AlphaFoldDB" id="A0AAV7KCU5"/>
<feature type="domain" description="Methyltransferase type 11" evidence="3">
    <location>
        <begin position="61"/>
        <end position="149"/>
    </location>
</feature>
<dbReference type="GO" id="GO:0008757">
    <property type="term" value="F:S-adenosylmethionine-dependent methyltransferase activity"/>
    <property type="evidence" value="ECO:0007669"/>
    <property type="project" value="InterPro"/>
</dbReference>
<gene>
    <name evidence="4" type="ORF">LOD99_14748</name>
</gene>
<dbReference type="SUPFAM" id="SSF53335">
    <property type="entry name" value="S-adenosyl-L-methionine-dependent methyltransferases"/>
    <property type="match status" value="1"/>
</dbReference>
<dbReference type="FunFam" id="3.40.50.150:FF:000195">
    <property type="entry name" value="Methyltransferase domain containing protein"/>
    <property type="match status" value="1"/>
</dbReference>
<dbReference type="PANTHER" id="PTHR13069:SF21">
    <property type="entry name" value="ALKYLATED DNA REPAIR PROTEIN ALKB HOMOLOG 8"/>
    <property type="match status" value="1"/>
</dbReference>
<evidence type="ECO:0000313" key="4">
    <source>
        <dbReference type="EMBL" id="KAI6659072.1"/>
    </source>
</evidence>
<sequence length="317" mass="36357">MAFCKPSITSIDIANSNKLESEHVTSVYDSIAPHFSMTRYKPWPRVESFIQSLPHNSLVADLGCGNGKYLHINSTGITIGCDTCVNLLTLAKSSSPFLIQADTTNLPFSSNTFDAVISIAVIHHLSSEERRVEALKEMARVLIPGGRMLVYVWAMEQDKRTFATQDVLVPWRMKKASTETTEGNKIKKKKYRKKKLKNKVVKTGDIVYEANLDNLFGEDNFTFEIENISITNCKEDLEIINELEKVEEIENVVLEKEQTQLENTRDSFDTFMRYYHVFRENELRELVDKFVSEVRVIDSYYDHENWCVMAVKLADTS</sequence>
<dbReference type="InterPro" id="IPR051422">
    <property type="entry name" value="AlkB_tRNA_MeTrf/Diox"/>
</dbReference>
<reference evidence="4 5" key="1">
    <citation type="journal article" date="2023" name="BMC Biol.">
        <title>The compact genome of the sponge Oopsacas minuta (Hexactinellida) is lacking key metazoan core genes.</title>
        <authorList>
            <person name="Santini S."/>
            <person name="Schenkelaars Q."/>
            <person name="Jourda C."/>
            <person name="Duchesne M."/>
            <person name="Belahbib H."/>
            <person name="Rocher C."/>
            <person name="Selva M."/>
            <person name="Riesgo A."/>
            <person name="Vervoort M."/>
            <person name="Leys S.P."/>
            <person name="Kodjabachian L."/>
            <person name="Le Bivic A."/>
            <person name="Borchiellini C."/>
            <person name="Claverie J.M."/>
            <person name="Renard E."/>
        </authorList>
    </citation>
    <scope>NUCLEOTIDE SEQUENCE [LARGE SCALE GENOMIC DNA]</scope>
    <source>
        <strain evidence="4">SPO-2</strain>
    </source>
</reference>
<dbReference type="Proteomes" id="UP001165289">
    <property type="component" value="Unassembled WGS sequence"/>
</dbReference>
<dbReference type="GO" id="GO:0006400">
    <property type="term" value="P:tRNA modification"/>
    <property type="evidence" value="ECO:0007669"/>
    <property type="project" value="UniProtKB-ARBA"/>
</dbReference>
<dbReference type="EMBL" id="JAKMXF010000066">
    <property type="protein sequence ID" value="KAI6659072.1"/>
    <property type="molecule type" value="Genomic_DNA"/>
</dbReference>
<evidence type="ECO:0000256" key="1">
    <source>
        <dbReference type="ARBA" id="ARBA00022603"/>
    </source>
</evidence>
<protein>
    <recommendedName>
        <fullName evidence="3">Methyltransferase type 11 domain-containing protein</fullName>
    </recommendedName>
</protein>
<dbReference type="Gene3D" id="3.40.50.150">
    <property type="entry name" value="Vaccinia Virus protein VP39"/>
    <property type="match status" value="1"/>
</dbReference>
<dbReference type="Pfam" id="PF08241">
    <property type="entry name" value="Methyltransf_11"/>
    <property type="match status" value="1"/>
</dbReference>
<comment type="caution">
    <text evidence="4">The sequence shown here is derived from an EMBL/GenBank/DDBJ whole genome shotgun (WGS) entry which is preliminary data.</text>
</comment>
<proteinExistence type="predicted"/>
<dbReference type="InterPro" id="IPR029063">
    <property type="entry name" value="SAM-dependent_MTases_sf"/>
</dbReference>
<dbReference type="GO" id="GO:0032259">
    <property type="term" value="P:methylation"/>
    <property type="evidence" value="ECO:0007669"/>
    <property type="project" value="UniProtKB-KW"/>
</dbReference>
<dbReference type="PANTHER" id="PTHR13069">
    <property type="entry name" value="ALKYLATED DNA REPAIR PROTEIN ALKB HOMOLOG 8"/>
    <property type="match status" value="1"/>
</dbReference>
<organism evidence="4 5">
    <name type="scientific">Oopsacas minuta</name>
    <dbReference type="NCBI Taxonomy" id="111878"/>
    <lineage>
        <taxon>Eukaryota</taxon>
        <taxon>Metazoa</taxon>
        <taxon>Porifera</taxon>
        <taxon>Hexactinellida</taxon>
        <taxon>Hexasterophora</taxon>
        <taxon>Lyssacinosida</taxon>
        <taxon>Leucopsacidae</taxon>
        <taxon>Oopsacas</taxon>
    </lineage>
</organism>
<keyword evidence="2" id="KW-0808">Transferase</keyword>
<keyword evidence="1" id="KW-0489">Methyltransferase</keyword>
<dbReference type="GO" id="GO:0008175">
    <property type="term" value="F:tRNA methyltransferase activity"/>
    <property type="evidence" value="ECO:0007669"/>
    <property type="project" value="UniProtKB-ARBA"/>
</dbReference>